<dbReference type="Pfam" id="PF00355">
    <property type="entry name" value="Rieske"/>
    <property type="match status" value="1"/>
</dbReference>
<evidence type="ECO:0000256" key="2">
    <source>
        <dbReference type="ARBA" id="ARBA00022723"/>
    </source>
</evidence>
<dbReference type="PANTHER" id="PTHR40261">
    <property type="match status" value="1"/>
</dbReference>
<dbReference type="CDD" id="cd03467">
    <property type="entry name" value="Rieske"/>
    <property type="match status" value="1"/>
</dbReference>
<dbReference type="InterPro" id="IPR017941">
    <property type="entry name" value="Rieske_2Fe-2S"/>
</dbReference>
<dbReference type="GO" id="GO:0046872">
    <property type="term" value="F:metal ion binding"/>
    <property type="evidence" value="ECO:0007669"/>
    <property type="project" value="UniProtKB-KW"/>
</dbReference>
<dbReference type="PANTHER" id="PTHR40261:SF1">
    <property type="entry name" value="RIESKE DOMAIN-CONTAINING PROTEIN"/>
    <property type="match status" value="1"/>
</dbReference>
<reference evidence="6" key="1">
    <citation type="journal article" date="2014" name="Int. J. Syst. Evol. Microbiol.">
        <title>Complete genome sequence of Corynebacterium casei LMG S-19264T (=DSM 44701T), isolated from a smear-ripened cheese.</title>
        <authorList>
            <consortium name="US DOE Joint Genome Institute (JGI-PGF)"/>
            <person name="Walter F."/>
            <person name="Albersmeier A."/>
            <person name="Kalinowski J."/>
            <person name="Ruckert C."/>
        </authorList>
    </citation>
    <scope>NUCLEOTIDE SEQUENCE</scope>
    <source>
        <strain evidence="6">KCTC 23430</strain>
    </source>
</reference>
<dbReference type="RefSeq" id="WP_189478288.1">
    <property type="nucleotide sequence ID" value="NZ_BMYM01000002.1"/>
</dbReference>
<protein>
    <recommendedName>
        <fullName evidence="5">Rieske domain-containing protein</fullName>
    </recommendedName>
</protein>
<accession>A0A918XLH2</accession>
<organism evidence="6 7">
    <name type="scientific">Parahalioglobus pacificus</name>
    <dbReference type="NCBI Taxonomy" id="930806"/>
    <lineage>
        <taxon>Bacteria</taxon>
        <taxon>Pseudomonadati</taxon>
        <taxon>Pseudomonadota</taxon>
        <taxon>Gammaproteobacteria</taxon>
        <taxon>Cellvibrionales</taxon>
        <taxon>Halieaceae</taxon>
        <taxon>Parahalioglobus</taxon>
    </lineage>
</organism>
<dbReference type="AlphaFoldDB" id="A0A918XLH2"/>
<evidence type="ECO:0000256" key="4">
    <source>
        <dbReference type="ARBA" id="ARBA00023014"/>
    </source>
</evidence>
<keyword evidence="2" id="KW-0479">Metal-binding</keyword>
<keyword evidence="1" id="KW-0001">2Fe-2S</keyword>
<reference evidence="6" key="2">
    <citation type="submission" date="2020-09" db="EMBL/GenBank/DDBJ databases">
        <authorList>
            <person name="Sun Q."/>
            <person name="Kim S."/>
        </authorList>
    </citation>
    <scope>NUCLEOTIDE SEQUENCE</scope>
    <source>
        <strain evidence="6">KCTC 23430</strain>
    </source>
</reference>
<evidence type="ECO:0000256" key="3">
    <source>
        <dbReference type="ARBA" id="ARBA00023004"/>
    </source>
</evidence>
<feature type="domain" description="Rieske" evidence="5">
    <location>
        <begin position="2"/>
        <end position="103"/>
    </location>
</feature>
<evidence type="ECO:0000259" key="5">
    <source>
        <dbReference type="PROSITE" id="PS51296"/>
    </source>
</evidence>
<proteinExistence type="predicted"/>
<dbReference type="Gene3D" id="2.102.10.10">
    <property type="entry name" value="Rieske [2Fe-2S] iron-sulphur domain"/>
    <property type="match status" value="1"/>
</dbReference>
<sequence length="105" mass="11156">MIHLGSLEEFAVNTTTHLLLDGNPLLIVRQRTSIAAYRNQCPHTGGTLDPMGGSVASEDGLLITCQRHGAQFRSDTGQCVAGPCMGESLEALSLTVENGELYLSP</sequence>
<dbReference type="PROSITE" id="PS51296">
    <property type="entry name" value="RIESKE"/>
    <property type="match status" value="1"/>
</dbReference>
<comment type="caution">
    <text evidence="6">The sequence shown here is derived from an EMBL/GenBank/DDBJ whole genome shotgun (WGS) entry which is preliminary data.</text>
</comment>
<name>A0A918XLH2_9GAMM</name>
<dbReference type="EMBL" id="BMYM01000002">
    <property type="protein sequence ID" value="GHD37392.1"/>
    <property type="molecule type" value="Genomic_DNA"/>
</dbReference>
<gene>
    <name evidence="6" type="ORF">GCM10007053_26920</name>
</gene>
<dbReference type="SUPFAM" id="SSF50022">
    <property type="entry name" value="ISP domain"/>
    <property type="match status" value="1"/>
</dbReference>
<dbReference type="InterPro" id="IPR036922">
    <property type="entry name" value="Rieske_2Fe-2S_sf"/>
</dbReference>
<keyword evidence="3" id="KW-0408">Iron</keyword>
<dbReference type="GO" id="GO:0051537">
    <property type="term" value="F:2 iron, 2 sulfur cluster binding"/>
    <property type="evidence" value="ECO:0007669"/>
    <property type="project" value="UniProtKB-KW"/>
</dbReference>
<evidence type="ECO:0000313" key="7">
    <source>
        <dbReference type="Proteomes" id="UP000644693"/>
    </source>
</evidence>
<evidence type="ECO:0000313" key="6">
    <source>
        <dbReference type="EMBL" id="GHD37392.1"/>
    </source>
</evidence>
<keyword evidence="4" id="KW-0411">Iron-sulfur</keyword>
<dbReference type="Proteomes" id="UP000644693">
    <property type="component" value="Unassembled WGS sequence"/>
</dbReference>
<keyword evidence="7" id="KW-1185">Reference proteome</keyword>
<evidence type="ECO:0000256" key="1">
    <source>
        <dbReference type="ARBA" id="ARBA00022714"/>
    </source>
</evidence>